<dbReference type="RefSeq" id="WP_206581972.1">
    <property type="nucleotide sequence ID" value="NZ_JAFJZZ010000002.1"/>
</dbReference>
<keyword evidence="1" id="KW-0472">Membrane</keyword>
<gene>
    <name evidence="2" type="ORF">JYB65_07165</name>
</gene>
<name>A0A939D8Q6_CLOAM</name>
<feature type="transmembrane region" description="Helical" evidence="1">
    <location>
        <begin position="54"/>
        <end position="74"/>
    </location>
</feature>
<accession>A0A939D8Q6</accession>
<keyword evidence="1" id="KW-1133">Transmembrane helix</keyword>
<sequence length="133" mass="15124">MFQEIISNLKLLGYAFMIFTCAYGANMAFSLWYNIKRLRQPFDESKLRDSIIKLGVFVIGLMLLCIAITTLPVFADTIGWPILEEYANLFTNIIMVTVFLTVTCKYIKEAFEKFKLIVSAGELPNSSTEAKND</sequence>
<keyword evidence="3" id="KW-1185">Reference proteome</keyword>
<protein>
    <submittedName>
        <fullName evidence="2">Uncharacterized protein</fullName>
    </submittedName>
</protein>
<dbReference type="EMBL" id="JAFJZZ010000002">
    <property type="protein sequence ID" value="MBN7773137.1"/>
    <property type="molecule type" value="Genomic_DNA"/>
</dbReference>
<evidence type="ECO:0000256" key="1">
    <source>
        <dbReference type="SAM" id="Phobius"/>
    </source>
</evidence>
<reference evidence="2" key="1">
    <citation type="submission" date="2021-02" db="EMBL/GenBank/DDBJ databases">
        <title>Abyssanaerobacter marinus gen.nov., sp., nov, anaerobic bacterium isolated from the Onnuri vent field of Indian Ocean and suggestion of Mogibacteriaceae fam. nov., and proposal of reclassification of ambiguous this family's genus member.</title>
        <authorList>
            <person name="Kim Y.J."/>
            <person name="Yang J.-A."/>
        </authorList>
    </citation>
    <scope>NUCLEOTIDE SEQUENCE</scope>
    <source>
        <strain evidence="2">DSM 2634</strain>
    </source>
</reference>
<evidence type="ECO:0000313" key="3">
    <source>
        <dbReference type="Proteomes" id="UP000664545"/>
    </source>
</evidence>
<dbReference type="AlphaFoldDB" id="A0A939D8Q6"/>
<comment type="caution">
    <text evidence="2">The sequence shown here is derived from an EMBL/GenBank/DDBJ whole genome shotgun (WGS) entry which is preliminary data.</text>
</comment>
<evidence type="ECO:0000313" key="2">
    <source>
        <dbReference type="EMBL" id="MBN7773137.1"/>
    </source>
</evidence>
<feature type="transmembrane region" description="Helical" evidence="1">
    <location>
        <begin position="86"/>
        <end position="107"/>
    </location>
</feature>
<proteinExistence type="predicted"/>
<dbReference type="Proteomes" id="UP000664545">
    <property type="component" value="Unassembled WGS sequence"/>
</dbReference>
<organism evidence="2 3">
    <name type="scientific">Clostridium aminobutyricum</name>
    <dbReference type="NCBI Taxonomy" id="33953"/>
    <lineage>
        <taxon>Bacteria</taxon>
        <taxon>Bacillati</taxon>
        <taxon>Bacillota</taxon>
        <taxon>Clostridia</taxon>
        <taxon>Eubacteriales</taxon>
        <taxon>Clostridiaceae</taxon>
        <taxon>Clostridium</taxon>
    </lineage>
</organism>
<feature type="transmembrane region" description="Helical" evidence="1">
    <location>
        <begin position="12"/>
        <end position="33"/>
    </location>
</feature>
<keyword evidence="1" id="KW-0812">Transmembrane</keyword>